<dbReference type="PROSITE" id="PS00211">
    <property type="entry name" value="ABC_TRANSPORTER_1"/>
    <property type="match status" value="1"/>
</dbReference>
<name>A0ABY5BVW8_9LACO</name>
<dbReference type="PROSITE" id="PS50893">
    <property type="entry name" value="ABC_TRANSPORTER_2"/>
    <property type="match status" value="1"/>
</dbReference>
<dbReference type="GO" id="GO:0005524">
    <property type="term" value="F:ATP binding"/>
    <property type="evidence" value="ECO:0007669"/>
    <property type="project" value="UniProtKB-KW"/>
</dbReference>
<proteinExistence type="predicted"/>
<dbReference type="PANTHER" id="PTHR43038:SF3">
    <property type="entry name" value="ABC TRANSPORTER G FAMILY MEMBER 20 ISOFORM X1"/>
    <property type="match status" value="1"/>
</dbReference>
<evidence type="ECO:0000313" key="4">
    <source>
        <dbReference type="EMBL" id="USS88577.1"/>
    </source>
</evidence>
<dbReference type="PANTHER" id="PTHR43038">
    <property type="entry name" value="ATP-BINDING CASSETTE, SUB-FAMILY H, MEMBER 1"/>
    <property type="match status" value="1"/>
</dbReference>
<dbReference type="SUPFAM" id="SSF52540">
    <property type="entry name" value="P-loop containing nucleoside triphosphate hydrolases"/>
    <property type="match status" value="1"/>
</dbReference>
<gene>
    <name evidence="4" type="ORF">M3M39_02050</name>
</gene>
<reference evidence="4" key="1">
    <citation type="submission" date="2022-05" db="EMBL/GenBank/DDBJ databases">
        <authorList>
            <person name="Oliphant S.A."/>
            <person name="Watson-Haigh N.S."/>
            <person name="Sumby K.M."/>
            <person name="Gardner J.M."/>
            <person name="Jiranek V."/>
        </authorList>
    </citation>
    <scope>NUCLEOTIDE SEQUENCE</scope>
    <source>
        <strain evidence="4">KI11_C11</strain>
    </source>
</reference>
<dbReference type="CDD" id="cd03230">
    <property type="entry name" value="ABC_DR_subfamily_A"/>
    <property type="match status" value="1"/>
</dbReference>
<accession>A0ABY5BVW8</accession>
<keyword evidence="1" id="KW-0547">Nucleotide-binding</keyword>
<dbReference type="SMART" id="SM00382">
    <property type="entry name" value="AAA"/>
    <property type="match status" value="1"/>
</dbReference>
<evidence type="ECO:0000256" key="1">
    <source>
        <dbReference type="ARBA" id="ARBA00022741"/>
    </source>
</evidence>
<keyword evidence="2 4" id="KW-0067">ATP-binding</keyword>
<dbReference type="Gene3D" id="3.40.50.300">
    <property type="entry name" value="P-loop containing nucleotide triphosphate hydrolases"/>
    <property type="match status" value="1"/>
</dbReference>
<keyword evidence="5" id="KW-1185">Reference proteome</keyword>
<sequence length="248" mass="27200">MNLVPAIEVDGLEQGYGKTIVLKKIDLTVKRGQILALIGPSGSGKSTLIKSIMGMLLPRKGSVKVLDTNMPNRLVLGKIGFMAQNDALYQELTGKENLQFFGSLLDLSKSEVQDQMDYVASIVNLGPQLNKFVKDYSGGMKRRLSLAISLLGNPDLLILDEPTVGIDPELRDHIWDELHKLANGGCSILLTTHVMEDAEQADQLLMIRRGETIAQGAPQQLLEQYKVDEIEDVFIAAGRDQDARLGSD</sequence>
<feature type="domain" description="ABC transporter" evidence="3">
    <location>
        <begin position="7"/>
        <end position="234"/>
    </location>
</feature>
<dbReference type="Pfam" id="PF00005">
    <property type="entry name" value="ABC_tran"/>
    <property type="match status" value="1"/>
</dbReference>
<dbReference type="InterPro" id="IPR003439">
    <property type="entry name" value="ABC_transporter-like_ATP-bd"/>
</dbReference>
<evidence type="ECO:0000259" key="3">
    <source>
        <dbReference type="PROSITE" id="PS50893"/>
    </source>
</evidence>
<dbReference type="InterPro" id="IPR017871">
    <property type="entry name" value="ABC_transporter-like_CS"/>
</dbReference>
<dbReference type="RefSeq" id="WP_252797937.1">
    <property type="nucleotide sequence ID" value="NZ_CP097118.1"/>
</dbReference>
<evidence type="ECO:0000313" key="5">
    <source>
        <dbReference type="Proteomes" id="UP001057025"/>
    </source>
</evidence>
<organism evidence="4 5">
    <name type="scientific">Fructilactobacillus hinvesii</name>
    <dbReference type="NCBI Taxonomy" id="2940300"/>
    <lineage>
        <taxon>Bacteria</taxon>
        <taxon>Bacillati</taxon>
        <taxon>Bacillota</taxon>
        <taxon>Bacilli</taxon>
        <taxon>Lactobacillales</taxon>
        <taxon>Lactobacillaceae</taxon>
        <taxon>Fructilactobacillus</taxon>
    </lineage>
</organism>
<dbReference type="InterPro" id="IPR003593">
    <property type="entry name" value="AAA+_ATPase"/>
</dbReference>
<dbReference type="EMBL" id="CP097118">
    <property type="protein sequence ID" value="USS88577.1"/>
    <property type="molecule type" value="Genomic_DNA"/>
</dbReference>
<protein>
    <submittedName>
        <fullName evidence="4">ABC transporter ATP-binding protein</fullName>
    </submittedName>
</protein>
<evidence type="ECO:0000256" key="2">
    <source>
        <dbReference type="ARBA" id="ARBA00022840"/>
    </source>
</evidence>
<dbReference type="InterPro" id="IPR027417">
    <property type="entry name" value="P-loop_NTPase"/>
</dbReference>
<dbReference type="Proteomes" id="UP001057025">
    <property type="component" value="Chromosome"/>
</dbReference>